<evidence type="ECO:0000259" key="1">
    <source>
        <dbReference type="Pfam" id="PF13408"/>
    </source>
</evidence>
<organism evidence="2 3">
    <name type="scientific">Paenibacillus monticola</name>
    <dbReference type="NCBI Taxonomy" id="2666075"/>
    <lineage>
        <taxon>Bacteria</taxon>
        <taxon>Bacillati</taxon>
        <taxon>Bacillota</taxon>
        <taxon>Bacilli</taxon>
        <taxon>Bacillales</taxon>
        <taxon>Paenibacillaceae</taxon>
        <taxon>Paenibacillus</taxon>
    </lineage>
</organism>
<evidence type="ECO:0000313" key="3">
    <source>
        <dbReference type="Proteomes" id="UP000463051"/>
    </source>
</evidence>
<dbReference type="EMBL" id="WJXB01000006">
    <property type="protein sequence ID" value="MRN54736.1"/>
    <property type="molecule type" value="Genomic_DNA"/>
</dbReference>
<dbReference type="AlphaFoldDB" id="A0A7X2H729"/>
<gene>
    <name evidence="2" type="ORF">GJB61_17270</name>
</gene>
<evidence type="ECO:0000313" key="2">
    <source>
        <dbReference type="EMBL" id="MRN54736.1"/>
    </source>
</evidence>
<accession>A0A7X2H729</accession>
<dbReference type="RefSeq" id="WP_154120110.1">
    <property type="nucleotide sequence ID" value="NZ_WJXB01000006.1"/>
</dbReference>
<sequence length="119" mass="13472">MINTIKGELLLVGMIRCGYCGHPLTTTYNKKSYLTADGILRQWSSAKYRCSGKAEHKVKCTGQTLYSPKRIEGVVLDEVYAYLDWLESYNLADEIKDLKKGDIVLEMTALRAAQTEMSR</sequence>
<dbReference type="Pfam" id="PF13408">
    <property type="entry name" value="Zn_ribbon_recom"/>
    <property type="match status" value="1"/>
</dbReference>
<keyword evidence="3" id="KW-1185">Reference proteome</keyword>
<protein>
    <recommendedName>
        <fullName evidence="1">Recombinase zinc beta ribbon domain-containing protein</fullName>
    </recommendedName>
</protein>
<proteinExistence type="predicted"/>
<name>A0A7X2H729_9BACL</name>
<comment type="caution">
    <text evidence="2">The sequence shown here is derived from an EMBL/GenBank/DDBJ whole genome shotgun (WGS) entry which is preliminary data.</text>
</comment>
<dbReference type="InterPro" id="IPR025827">
    <property type="entry name" value="Zn_ribbon_recom_dom"/>
</dbReference>
<reference evidence="2 3" key="1">
    <citation type="submission" date="2019-11" db="EMBL/GenBank/DDBJ databases">
        <title>Paenibacillus monticola sp. nov., a novel PGPR strain isolated from mountain sample in China.</title>
        <authorList>
            <person name="Zhao Q."/>
            <person name="Li H.-P."/>
            <person name="Zhang J.-L."/>
        </authorList>
    </citation>
    <scope>NUCLEOTIDE SEQUENCE [LARGE SCALE GENOMIC DNA]</scope>
    <source>
        <strain evidence="2 3">LC-T2</strain>
    </source>
</reference>
<feature type="domain" description="Recombinase zinc beta ribbon" evidence="1">
    <location>
        <begin position="10"/>
        <end position="79"/>
    </location>
</feature>
<dbReference type="Proteomes" id="UP000463051">
    <property type="component" value="Unassembled WGS sequence"/>
</dbReference>